<evidence type="ECO:0000256" key="6">
    <source>
        <dbReference type="ARBA" id="ARBA00023136"/>
    </source>
</evidence>
<dbReference type="PANTHER" id="PTHR43744:SF2">
    <property type="entry name" value="ARABINOOLIGOSACCHARIDES TRANSPORT SYSTEM PERMEASE PROTEIN ARAQ"/>
    <property type="match status" value="1"/>
</dbReference>
<keyword evidence="3" id="KW-1003">Cell membrane</keyword>
<protein>
    <recommendedName>
        <fullName evidence="8">ABC transmembrane type-1 domain-containing protein</fullName>
    </recommendedName>
</protein>
<dbReference type="PROSITE" id="PS50928">
    <property type="entry name" value="ABC_TM1"/>
    <property type="match status" value="1"/>
</dbReference>
<dbReference type="Pfam" id="PF00528">
    <property type="entry name" value="BPD_transp_1"/>
    <property type="match status" value="1"/>
</dbReference>
<dbReference type="GO" id="GO:0005886">
    <property type="term" value="C:plasma membrane"/>
    <property type="evidence" value="ECO:0007669"/>
    <property type="project" value="UniProtKB-SubCell"/>
</dbReference>
<accession>X1D8V8</accession>
<evidence type="ECO:0000313" key="9">
    <source>
        <dbReference type="EMBL" id="GAH01479.1"/>
    </source>
</evidence>
<name>X1D8V8_9ZZZZ</name>
<dbReference type="SUPFAM" id="SSF161098">
    <property type="entry name" value="MetI-like"/>
    <property type="match status" value="1"/>
</dbReference>
<keyword evidence="6 7" id="KW-0472">Membrane</keyword>
<keyword evidence="2" id="KW-0813">Transport</keyword>
<dbReference type="InterPro" id="IPR000515">
    <property type="entry name" value="MetI-like"/>
</dbReference>
<dbReference type="InterPro" id="IPR035906">
    <property type="entry name" value="MetI-like_sf"/>
</dbReference>
<comment type="subcellular location">
    <subcellularLocation>
        <location evidence="1">Cell membrane</location>
        <topology evidence="1">Multi-pass membrane protein</topology>
    </subcellularLocation>
</comment>
<feature type="domain" description="ABC transmembrane type-1" evidence="8">
    <location>
        <begin position="1"/>
        <end position="100"/>
    </location>
</feature>
<feature type="transmembrane region" description="Helical" evidence="7">
    <location>
        <begin position="81"/>
        <end position="99"/>
    </location>
</feature>
<evidence type="ECO:0000256" key="7">
    <source>
        <dbReference type="SAM" id="Phobius"/>
    </source>
</evidence>
<comment type="caution">
    <text evidence="9">The sequence shown here is derived from an EMBL/GenBank/DDBJ whole genome shotgun (WGS) entry which is preliminary data.</text>
</comment>
<dbReference type="PANTHER" id="PTHR43744">
    <property type="entry name" value="ABC TRANSPORTER PERMEASE PROTEIN MG189-RELATED-RELATED"/>
    <property type="match status" value="1"/>
</dbReference>
<dbReference type="GO" id="GO:0055085">
    <property type="term" value="P:transmembrane transport"/>
    <property type="evidence" value="ECO:0007669"/>
    <property type="project" value="InterPro"/>
</dbReference>
<dbReference type="AlphaFoldDB" id="X1D8V8"/>
<evidence type="ECO:0000256" key="3">
    <source>
        <dbReference type="ARBA" id="ARBA00022475"/>
    </source>
</evidence>
<feature type="transmembrane region" description="Helical" evidence="7">
    <location>
        <begin position="21"/>
        <end position="43"/>
    </location>
</feature>
<evidence type="ECO:0000256" key="1">
    <source>
        <dbReference type="ARBA" id="ARBA00004651"/>
    </source>
</evidence>
<evidence type="ECO:0000256" key="4">
    <source>
        <dbReference type="ARBA" id="ARBA00022692"/>
    </source>
</evidence>
<sequence>MGLPKELIEAARIDGCSEFKIFFIIIVPLMKPAFGAVTILQAMTSWNSFVWPLIVLRSTEKLTLPIGLASLITPYGHNYDMLMPGAVMSVIPIAIVFLLNQRAFIEGLTAGGVKQ</sequence>
<organism evidence="9">
    <name type="scientific">marine sediment metagenome</name>
    <dbReference type="NCBI Taxonomy" id="412755"/>
    <lineage>
        <taxon>unclassified sequences</taxon>
        <taxon>metagenomes</taxon>
        <taxon>ecological metagenomes</taxon>
    </lineage>
</organism>
<keyword evidence="4 7" id="KW-0812">Transmembrane</keyword>
<reference evidence="9" key="1">
    <citation type="journal article" date="2014" name="Front. Microbiol.">
        <title>High frequency of phylogenetically diverse reductive dehalogenase-homologous genes in deep subseafloor sedimentary metagenomes.</title>
        <authorList>
            <person name="Kawai M."/>
            <person name="Futagami T."/>
            <person name="Toyoda A."/>
            <person name="Takaki Y."/>
            <person name="Nishi S."/>
            <person name="Hori S."/>
            <person name="Arai W."/>
            <person name="Tsubouchi T."/>
            <person name="Morono Y."/>
            <person name="Uchiyama I."/>
            <person name="Ito T."/>
            <person name="Fujiyama A."/>
            <person name="Inagaki F."/>
            <person name="Takami H."/>
        </authorList>
    </citation>
    <scope>NUCLEOTIDE SEQUENCE</scope>
    <source>
        <strain evidence="9">Expedition CK06-06</strain>
    </source>
</reference>
<evidence type="ECO:0000259" key="8">
    <source>
        <dbReference type="PROSITE" id="PS50928"/>
    </source>
</evidence>
<dbReference type="EMBL" id="BART01028133">
    <property type="protein sequence ID" value="GAH01479.1"/>
    <property type="molecule type" value="Genomic_DNA"/>
</dbReference>
<keyword evidence="5 7" id="KW-1133">Transmembrane helix</keyword>
<dbReference type="Gene3D" id="1.10.3720.10">
    <property type="entry name" value="MetI-like"/>
    <property type="match status" value="1"/>
</dbReference>
<proteinExistence type="predicted"/>
<gene>
    <name evidence="9" type="ORF">S01H4_49683</name>
</gene>
<evidence type="ECO:0000256" key="2">
    <source>
        <dbReference type="ARBA" id="ARBA00022448"/>
    </source>
</evidence>
<evidence type="ECO:0000256" key="5">
    <source>
        <dbReference type="ARBA" id="ARBA00022989"/>
    </source>
</evidence>
<dbReference type="CDD" id="cd06261">
    <property type="entry name" value="TM_PBP2"/>
    <property type="match status" value="1"/>
</dbReference>